<comment type="caution">
    <text evidence="2">The sequence shown here is derived from an EMBL/GenBank/DDBJ whole genome shotgun (WGS) entry which is preliminary data.</text>
</comment>
<name>A0ABD3EZQ0_9STRA</name>
<evidence type="ECO:0000256" key="1">
    <source>
        <dbReference type="SAM" id="MobiDB-lite"/>
    </source>
</evidence>
<proteinExistence type="predicted"/>
<accession>A0ABD3EZQ0</accession>
<gene>
    <name evidence="2" type="ORF">V7S43_015415</name>
</gene>
<protein>
    <submittedName>
        <fullName evidence="2">Uncharacterized protein</fullName>
    </submittedName>
</protein>
<evidence type="ECO:0000313" key="3">
    <source>
        <dbReference type="Proteomes" id="UP001632037"/>
    </source>
</evidence>
<dbReference type="Proteomes" id="UP001632037">
    <property type="component" value="Unassembled WGS sequence"/>
</dbReference>
<keyword evidence="3" id="KW-1185">Reference proteome</keyword>
<dbReference type="AlphaFoldDB" id="A0ABD3EZQ0"/>
<feature type="region of interest" description="Disordered" evidence="1">
    <location>
        <begin position="201"/>
        <end position="221"/>
    </location>
</feature>
<reference evidence="2 3" key="1">
    <citation type="submission" date="2024-09" db="EMBL/GenBank/DDBJ databases">
        <title>Genome sequencing and assembly of Phytophthora oleae, isolate VK10A, causative agent of rot of olive drupes.</title>
        <authorList>
            <person name="Conti Taguali S."/>
            <person name="Riolo M."/>
            <person name="La Spada F."/>
            <person name="Cacciola S.O."/>
            <person name="Dionisio G."/>
        </authorList>
    </citation>
    <scope>NUCLEOTIDE SEQUENCE [LARGE SCALE GENOMIC DNA]</scope>
    <source>
        <strain evidence="2 3">VK10A</strain>
    </source>
</reference>
<evidence type="ECO:0000313" key="2">
    <source>
        <dbReference type="EMBL" id="KAL3659742.1"/>
    </source>
</evidence>
<organism evidence="2 3">
    <name type="scientific">Phytophthora oleae</name>
    <dbReference type="NCBI Taxonomy" id="2107226"/>
    <lineage>
        <taxon>Eukaryota</taxon>
        <taxon>Sar</taxon>
        <taxon>Stramenopiles</taxon>
        <taxon>Oomycota</taxon>
        <taxon>Peronosporomycetes</taxon>
        <taxon>Peronosporales</taxon>
        <taxon>Peronosporaceae</taxon>
        <taxon>Phytophthora</taxon>
    </lineage>
</organism>
<sequence length="256" mass="28143">MLEISTVKAGLEAFEARIAGLRKRRRWDEGEWRQLLGLVLHYKELGLPPPCGARREYGSSFGSPCKHRGGLLSLRGPACHHPSVSSKSGAPKTAFVTRRHRLFTSREHAKNTKQATIKMSQEDTSTAIAAMYGLLDGELSSPDLTVVSRQPAHAGGLLRGATSLGPVRSCKQSEFRFNFSATSSLPNTRISALQRCVSPVAPLSSPRRKRQPRSGDSLESCSCASPSFLTEMRVCVRHARATWPPQPAARSARWRR</sequence>
<dbReference type="EMBL" id="JBIMZQ010000045">
    <property type="protein sequence ID" value="KAL3659742.1"/>
    <property type="molecule type" value="Genomic_DNA"/>
</dbReference>